<dbReference type="CTD" id="20204942"/>
<dbReference type="HOGENOM" id="CLU_1116775_0_0_1"/>
<dbReference type="InParanoid" id="T1F7Z3"/>
<organism evidence="2 3">
    <name type="scientific">Helobdella robusta</name>
    <name type="common">Californian leech</name>
    <dbReference type="NCBI Taxonomy" id="6412"/>
    <lineage>
        <taxon>Eukaryota</taxon>
        <taxon>Metazoa</taxon>
        <taxon>Spiralia</taxon>
        <taxon>Lophotrochozoa</taxon>
        <taxon>Annelida</taxon>
        <taxon>Clitellata</taxon>
        <taxon>Hirudinea</taxon>
        <taxon>Rhynchobdellida</taxon>
        <taxon>Glossiphoniidae</taxon>
        <taxon>Helobdella</taxon>
    </lineage>
</organism>
<accession>T1F7Z3</accession>
<reference evidence="1 3" key="2">
    <citation type="journal article" date="2013" name="Nature">
        <title>Insights into bilaterian evolution from three spiralian genomes.</title>
        <authorList>
            <person name="Simakov O."/>
            <person name="Marletaz F."/>
            <person name="Cho S.J."/>
            <person name="Edsinger-Gonzales E."/>
            <person name="Havlak P."/>
            <person name="Hellsten U."/>
            <person name="Kuo D.H."/>
            <person name="Larsson T."/>
            <person name="Lv J."/>
            <person name="Arendt D."/>
            <person name="Savage R."/>
            <person name="Osoegawa K."/>
            <person name="de Jong P."/>
            <person name="Grimwood J."/>
            <person name="Chapman J.A."/>
            <person name="Shapiro H."/>
            <person name="Aerts A."/>
            <person name="Otillar R.P."/>
            <person name="Terry A.Y."/>
            <person name="Boore J.L."/>
            <person name="Grigoriev I.V."/>
            <person name="Lindberg D.R."/>
            <person name="Seaver E.C."/>
            <person name="Weisblat D.A."/>
            <person name="Putnam N.H."/>
            <person name="Rokhsar D.S."/>
        </authorList>
    </citation>
    <scope>NUCLEOTIDE SEQUENCE</scope>
</reference>
<protein>
    <submittedName>
        <fullName evidence="1 2">Uncharacterized protein</fullName>
    </submittedName>
</protein>
<dbReference type="EMBL" id="KB096716">
    <property type="protein sequence ID" value="ESO02869.1"/>
    <property type="molecule type" value="Genomic_DNA"/>
</dbReference>
<dbReference type="EMBL" id="AMQM01004878">
    <property type="status" value="NOT_ANNOTATED_CDS"/>
    <property type="molecule type" value="Genomic_DNA"/>
</dbReference>
<dbReference type="AlphaFoldDB" id="T1F7Z3"/>
<proteinExistence type="predicted"/>
<dbReference type="Proteomes" id="UP000015101">
    <property type="component" value="Unassembled WGS sequence"/>
</dbReference>
<dbReference type="OrthoDB" id="7699805at2759"/>
<dbReference type="GeneID" id="20204942"/>
<dbReference type="RefSeq" id="XP_009019083.1">
    <property type="nucleotide sequence ID" value="XM_009020835.1"/>
</dbReference>
<reference evidence="3" key="1">
    <citation type="submission" date="2012-12" db="EMBL/GenBank/DDBJ databases">
        <authorList>
            <person name="Hellsten U."/>
            <person name="Grimwood J."/>
            <person name="Chapman J.A."/>
            <person name="Shapiro H."/>
            <person name="Aerts A."/>
            <person name="Otillar R.P."/>
            <person name="Terry A.Y."/>
            <person name="Boore J.L."/>
            <person name="Simakov O."/>
            <person name="Marletaz F."/>
            <person name="Cho S.-J."/>
            <person name="Edsinger-Gonzales E."/>
            <person name="Havlak P."/>
            <person name="Kuo D.-H."/>
            <person name="Larsson T."/>
            <person name="Lv J."/>
            <person name="Arendt D."/>
            <person name="Savage R."/>
            <person name="Osoegawa K."/>
            <person name="de Jong P."/>
            <person name="Lindberg D.R."/>
            <person name="Seaver E.C."/>
            <person name="Weisblat D.A."/>
            <person name="Putnam N.H."/>
            <person name="Grigoriev I.V."/>
            <person name="Rokhsar D.S."/>
        </authorList>
    </citation>
    <scope>NUCLEOTIDE SEQUENCE</scope>
</reference>
<reference evidence="2" key="3">
    <citation type="submission" date="2015-06" db="UniProtKB">
        <authorList>
            <consortium name="EnsemblMetazoa"/>
        </authorList>
    </citation>
    <scope>IDENTIFICATION</scope>
</reference>
<dbReference type="EnsemblMetazoa" id="HelroT174306">
    <property type="protein sequence ID" value="HelroP174306"/>
    <property type="gene ID" value="HelroG174306"/>
</dbReference>
<evidence type="ECO:0000313" key="1">
    <source>
        <dbReference type="EMBL" id="ESO02869.1"/>
    </source>
</evidence>
<sequence length="249" mass="28314">MQQSQENSMVNSIKSRGKVKSKKKTLKMCVPEPFAHLDSLRILRMVKSEESPKADLTSDFSIQINDRENHISSSFTELIATYGLVQIVDSPNHGSKNILDLSKFKANNMWFRLISLKAVEIFELFTAISFLLWINTSFKTGVSPGTEVGNFERLVLACLFGHLSAHRLLPRFQSAYRPRSSTETALLKVFDEIINEVNNGREVLMASLTSFQRLTKLTMTSFPLNVYYNATTQTTPVTKLRRKIIVFLK</sequence>
<gene>
    <name evidence="2" type="primary">20204942</name>
    <name evidence="1" type="ORF">HELRODRAFT_174306</name>
</gene>
<evidence type="ECO:0000313" key="2">
    <source>
        <dbReference type="EnsemblMetazoa" id="HelroP174306"/>
    </source>
</evidence>
<dbReference type="KEGG" id="hro:HELRODRAFT_174306"/>
<evidence type="ECO:0000313" key="3">
    <source>
        <dbReference type="Proteomes" id="UP000015101"/>
    </source>
</evidence>
<name>T1F7Z3_HELRO</name>
<keyword evidence="3" id="KW-1185">Reference proteome</keyword>